<name>A0A5B8G247_9RHOB</name>
<feature type="signal peptide" evidence="5">
    <location>
        <begin position="1"/>
        <end position="29"/>
    </location>
</feature>
<keyword evidence="2" id="KW-0813">Transport</keyword>
<comment type="subcellular location">
    <subcellularLocation>
        <location evidence="1">Periplasm</location>
    </subcellularLocation>
</comment>
<feature type="chain" id="PRO_5022833500" evidence="5">
    <location>
        <begin position="30"/>
        <end position="357"/>
    </location>
</feature>
<dbReference type="Pfam" id="PF13416">
    <property type="entry name" value="SBP_bac_8"/>
    <property type="match status" value="1"/>
</dbReference>
<gene>
    <name evidence="6" type="ORF">FDP22_17160</name>
</gene>
<dbReference type="InterPro" id="IPR001188">
    <property type="entry name" value="Sperm_putr-bd"/>
</dbReference>
<evidence type="ECO:0000256" key="4">
    <source>
        <dbReference type="ARBA" id="ARBA00022764"/>
    </source>
</evidence>
<dbReference type="Gene3D" id="3.40.190.10">
    <property type="entry name" value="Periplasmic binding protein-like II"/>
    <property type="match status" value="2"/>
</dbReference>
<protein>
    <submittedName>
        <fullName evidence="6">Extracellular solute-binding protein</fullName>
    </submittedName>
</protein>
<accession>A0A5B8G247</accession>
<reference evidence="6 7" key="1">
    <citation type="submission" date="2019-06" db="EMBL/GenBank/DDBJ databases">
        <title>Genome sequence of Rhodobacteraceae bacterium D4M1.</title>
        <authorList>
            <person name="Cao J."/>
        </authorList>
    </citation>
    <scope>NUCLEOTIDE SEQUENCE [LARGE SCALE GENOMIC DNA]</scope>
    <source>
        <strain evidence="6 7">D4M1</strain>
    </source>
</reference>
<dbReference type="PANTHER" id="PTHR30222:SF17">
    <property type="entry name" value="SPERMIDINE_PUTRESCINE-BINDING PERIPLASMIC PROTEIN"/>
    <property type="match status" value="1"/>
</dbReference>
<sequence>MTKLPVARAARPLLAPCAALALTAGFAQADEIRVLNWQGYGTDEAWALDAFAAKTGHTVVHEYFNSEQEMLTKLRTNPGAYDVVLINTAYTGQAAREGLIQKLDYADFPHASGIPDAMKETAALYEGGALYGIPWVWGVTSIAYNTEVLPEAPQSIELLWSPDFAGRVGWRDDAVESVQMAAISLGQDINNPTNWEAIEAKLKALKPQIRTFWSSENEWNQYFSSGEFDISVYWSGSAARSANNFGLPVGFAIPKEGAIGWLDGLSLAADAPHPEAAKAFIDYMIDPEFYVKWDTDVGAPVSANAEAVAALPDKAFNKVLASDEGVAARLKFLGPIDDDVREHMLQVWQATKTEFQN</sequence>
<keyword evidence="3 5" id="KW-0732">Signal</keyword>
<evidence type="ECO:0000313" key="6">
    <source>
        <dbReference type="EMBL" id="QDL93359.1"/>
    </source>
</evidence>
<dbReference type="EMBL" id="CP040818">
    <property type="protein sequence ID" value="QDL93359.1"/>
    <property type="molecule type" value="Genomic_DNA"/>
</dbReference>
<evidence type="ECO:0000256" key="3">
    <source>
        <dbReference type="ARBA" id="ARBA00022729"/>
    </source>
</evidence>
<dbReference type="KEGG" id="ppru:FDP22_17160"/>
<dbReference type="SUPFAM" id="SSF53850">
    <property type="entry name" value="Periplasmic binding protein-like II"/>
    <property type="match status" value="1"/>
</dbReference>
<dbReference type="GO" id="GO:0042597">
    <property type="term" value="C:periplasmic space"/>
    <property type="evidence" value="ECO:0007669"/>
    <property type="project" value="UniProtKB-SubCell"/>
</dbReference>
<dbReference type="PRINTS" id="PR00909">
    <property type="entry name" value="SPERMDNBNDNG"/>
</dbReference>
<dbReference type="GO" id="GO:0015846">
    <property type="term" value="P:polyamine transport"/>
    <property type="evidence" value="ECO:0007669"/>
    <property type="project" value="InterPro"/>
</dbReference>
<evidence type="ECO:0000256" key="5">
    <source>
        <dbReference type="SAM" id="SignalP"/>
    </source>
</evidence>
<evidence type="ECO:0000256" key="2">
    <source>
        <dbReference type="ARBA" id="ARBA00022448"/>
    </source>
</evidence>
<dbReference type="PANTHER" id="PTHR30222">
    <property type="entry name" value="SPERMIDINE/PUTRESCINE-BINDING PERIPLASMIC PROTEIN"/>
    <property type="match status" value="1"/>
</dbReference>
<dbReference type="Proteomes" id="UP000305888">
    <property type="component" value="Chromosome"/>
</dbReference>
<dbReference type="AlphaFoldDB" id="A0A5B8G247"/>
<organism evidence="6 7">
    <name type="scientific">Paroceanicella profunda</name>
    <dbReference type="NCBI Taxonomy" id="2579971"/>
    <lineage>
        <taxon>Bacteria</taxon>
        <taxon>Pseudomonadati</taxon>
        <taxon>Pseudomonadota</taxon>
        <taxon>Alphaproteobacteria</taxon>
        <taxon>Rhodobacterales</taxon>
        <taxon>Paracoccaceae</taxon>
        <taxon>Paroceanicella</taxon>
    </lineage>
</organism>
<keyword evidence="4" id="KW-0574">Periplasm</keyword>
<dbReference type="GO" id="GO:0019808">
    <property type="term" value="F:polyamine binding"/>
    <property type="evidence" value="ECO:0007669"/>
    <property type="project" value="InterPro"/>
</dbReference>
<dbReference type="RefSeq" id="WP_138576002.1">
    <property type="nucleotide sequence ID" value="NZ_CP040818.1"/>
</dbReference>
<evidence type="ECO:0000256" key="1">
    <source>
        <dbReference type="ARBA" id="ARBA00004418"/>
    </source>
</evidence>
<proteinExistence type="predicted"/>
<keyword evidence="7" id="KW-1185">Reference proteome</keyword>
<dbReference type="InterPro" id="IPR006059">
    <property type="entry name" value="SBP"/>
</dbReference>
<evidence type="ECO:0000313" key="7">
    <source>
        <dbReference type="Proteomes" id="UP000305888"/>
    </source>
</evidence>
<dbReference type="OrthoDB" id="6776301at2"/>